<comment type="caution">
    <text evidence="1">The sequence shown here is derived from an EMBL/GenBank/DDBJ whole genome shotgun (WGS) entry which is preliminary data.</text>
</comment>
<accession>A0AAD5SGZ5</accession>
<sequence length="226" mass="25714">MRNVYGQDCQRLHEEGSMETLSEIIETMDLPAEDLETDLSGSLDNPNLLEYTYTKNEVDELRITQIYTREGSVAVATVIVQRYEKLAVNFIVAKVLGGMARKEAGVNFEVGKGRIDILTNTSVIEVKVITRWREAVMQIGEYWRAKHNEKKELQMALVYVCYQTMHREMCQRVRNAVDSILVCSASAGTEGSPVLLKIRVYFAVITWLECGGCDMKLFREFEIPEG</sequence>
<reference evidence="1" key="1">
    <citation type="submission" date="2020-05" db="EMBL/GenBank/DDBJ databases">
        <title>Phylogenomic resolution of chytrid fungi.</title>
        <authorList>
            <person name="Stajich J.E."/>
            <person name="Amses K."/>
            <person name="Simmons R."/>
            <person name="Seto K."/>
            <person name="Myers J."/>
            <person name="Bonds A."/>
            <person name="Quandt C.A."/>
            <person name="Barry K."/>
            <person name="Liu P."/>
            <person name="Grigoriev I."/>
            <person name="Longcore J.E."/>
            <person name="James T.Y."/>
        </authorList>
    </citation>
    <scope>NUCLEOTIDE SEQUENCE</scope>
    <source>
        <strain evidence="1">JEL0318</strain>
    </source>
</reference>
<dbReference type="AlphaFoldDB" id="A0AAD5SGZ5"/>
<dbReference type="Proteomes" id="UP001212841">
    <property type="component" value="Unassembled WGS sequence"/>
</dbReference>
<gene>
    <name evidence="1" type="ORF">HK097_002356</name>
</gene>
<evidence type="ECO:0000313" key="2">
    <source>
        <dbReference type="Proteomes" id="UP001212841"/>
    </source>
</evidence>
<dbReference type="EMBL" id="JADGJD010000150">
    <property type="protein sequence ID" value="KAJ3054240.1"/>
    <property type="molecule type" value="Genomic_DNA"/>
</dbReference>
<organism evidence="1 2">
    <name type="scientific">Rhizophlyctis rosea</name>
    <dbReference type="NCBI Taxonomy" id="64517"/>
    <lineage>
        <taxon>Eukaryota</taxon>
        <taxon>Fungi</taxon>
        <taxon>Fungi incertae sedis</taxon>
        <taxon>Chytridiomycota</taxon>
        <taxon>Chytridiomycota incertae sedis</taxon>
        <taxon>Chytridiomycetes</taxon>
        <taxon>Rhizophlyctidales</taxon>
        <taxon>Rhizophlyctidaceae</taxon>
        <taxon>Rhizophlyctis</taxon>
    </lineage>
</organism>
<keyword evidence="2" id="KW-1185">Reference proteome</keyword>
<name>A0AAD5SGZ5_9FUNG</name>
<protein>
    <submittedName>
        <fullName evidence="1">Uncharacterized protein</fullName>
    </submittedName>
</protein>
<evidence type="ECO:0000313" key="1">
    <source>
        <dbReference type="EMBL" id="KAJ3054240.1"/>
    </source>
</evidence>
<proteinExistence type="predicted"/>